<dbReference type="SMART" id="SM00450">
    <property type="entry name" value="RHOD"/>
    <property type="match status" value="2"/>
</dbReference>
<dbReference type="CDD" id="cd01449">
    <property type="entry name" value="TST_Repeat_2"/>
    <property type="match status" value="1"/>
</dbReference>
<evidence type="ECO:0000313" key="5">
    <source>
        <dbReference type="Proteomes" id="UP000238762"/>
    </source>
</evidence>
<dbReference type="EMBL" id="PVWJ01000058">
    <property type="protein sequence ID" value="PSB02504.1"/>
    <property type="molecule type" value="Genomic_DNA"/>
</dbReference>
<keyword evidence="5" id="KW-1185">Reference proteome</keyword>
<dbReference type="InterPro" id="IPR045078">
    <property type="entry name" value="TST/MPST-like"/>
</dbReference>
<dbReference type="InterPro" id="IPR001763">
    <property type="entry name" value="Rhodanese-like_dom"/>
</dbReference>
<organism evidence="4 5">
    <name type="scientific">Merismopedia glauca CCAP 1448/3</name>
    <dbReference type="NCBI Taxonomy" id="1296344"/>
    <lineage>
        <taxon>Bacteria</taxon>
        <taxon>Bacillati</taxon>
        <taxon>Cyanobacteriota</taxon>
        <taxon>Cyanophyceae</taxon>
        <taxon>Synechococcales</taxon>
        <taxon>Merismopediaceae</taxon>
        <taxon>Merismopedia</taxon>
    </lineage>
</organism>
<dbReference type="Pfam" id="PF00581">
    <property type="entry name" value="Rhodanese"/>
    <property type="match status" value="2"/>
</dbReference>
<dbReference type="InterPro" id="IPR001307">
    <property type="entry name" value="Thiosulphate_STrfase_CS"/>
</dbReference>
<reference evidence="4 5" key="2">
    <citation type="submission" date="2018-03" db="EMBL/GenBank/DDBJ databases">
        <title>The ancient ancestry and fast evolution of plastids.</title>
        <authorList>
            <person name="Moore K.R."/>
            <person name="Magnabosco C."/>
            <person name="Momper L."/>
            <person name="Gold D.A."/>
            <person name="Bosak T."/>
            <person name="Fournier G.P."/>
        </authorList>
    </citation>
    <scope>NUCLEOTIDE SEQUENCE [LARGE SCALE GENOMIC DNA]</scope>
    <source>
        <strain evidence="4 5">CCAP 1448/3</strain>
    </source>
</reference>
<dbReference type="InterPro" id="IPR036873">
    <property type="entry name" value="Rhodanese-like_dom_sf"/>
</dbReference>
<dbReference type="PANTHER" id="PTHR11364">
    <property type="entry name" value="THIOSULFATE SULFERTANSFERASE"/>
    <property type="match status" value="1"/>
</dbReference>
<dbReference type="GO" id="GO:0004792">
    <property type="term" value="F:thiosulfate-cyanide sulfurtransferase activity"/>
    <property type="evidence" value="ECO:0007669"/>
    <property type="project" value="InterPro"/>
</dbReference>
<evidence type="ECO:0000256" key="2">
    <source>
        <dbReference type="ARBA" id="ARBA00022737"/>
    </source>
</evidence>
<accession>A0A2T1C2R9</accession>
<comment type="caution">
    <text evidence="4">The sequence shown here is derived from an EMBL/GenBank/DDBJ whole genome shotgun (WGS) entry which is preliminary data.</text>
</comment>
<name>A0A2T1C2R9_9CYAN</name>
<dbReference type="Gene3D" id="3.40.250.10">
    <property type="entry name" value="Rhodanese-like domain"/>
    <property type="match status" value="2"/>
</dbReference>
<dbReference type="PROSITE" id="PS00380">
    <property type="entry name" value="RHODANESE_1"/>
    <property type="match status" value="1"/>
</dbReference>
<dbReference type="AlphaFoldDB" id="A0A2T1C2R9"/>
<evidence type="ECO:0000256" key="1">
    <source>
        <dbReference type="ARBA" id="ARBA00022679"/>
    </source>
</evidence>
<gene>
    <name evidence="4" type="ORF">C7B64_12870</name>
</gene>
<dbReference type="SUPFAM" id="SSF52821">
    <property type="entry name" value="Rhodanese/Cell cycle control phosphatase"/>
    <property type="match status" value="2"/>
</dbReference>
<dbReference type="PANTHER" id="PTHR11364:SF27">
    <property type="entry name" value="SULFURTRANSFERASE"/>
    <property type="match status" value="1"/>
</dbReference>
<feature type="domain" description="Rhodanese" evidence="3">
    <location>
        <begin position="16"/>
        <end position="136"/>
    </location>
</feature>
<reference evidence="4 5" key="1">
    <citation type="submission" date="2018-02" db="EMBL/GenBank/DDBJ databases">
        <authorList>
            <person name="Cohen D.B."/>
            <person name="Kent A.D."/>
        </authorList>
    </citation>
    <scope>NUCLEOTIDE SEQUENCE [LARGE SCALE GENOMIC DNA]</scope>
    <source>
        <strain evidence="4 5">CCAP 1448/3</strain>
    </source>
</reference>
<dbReference type="FunFam" id="3.40.250.10:FF:000035">
    <property type="entry name" value="Thiosulfate sulfurtransferase"/>
    <property type="match status" value="1"/>
</dbReference>
<protein>
    <submittedName>
        <fullName evidence="4">Sulfurtransferase</fullName>
    </submittedName>
</protein>
<evidence type="ECO:0000313" key="4">
    <source>
        <dbReference type="EMBL" id="PSB02504.1"/>
    </source>
</evidence>
<dbReference type="OrthoDB" id="9770030at2"/>
<dbReference type="CDD" id="cd01448">
    <property type="entry name" value="TST_Repeat_1"/>
    <property type="match status" value="1"/>
</dbReference>
<keyword evidence="1 4" id="KW-0808">Transferase</keyword>
<dbReference type="Proteomes" id="UP000238762">
    <property type="component" value="Unassembled WGS sequence"/>
</dbReference>
<feature type="domain" description="Rhodanese" evidence="3">
    <location>
        <begin position="166"/>
        <end position="269"/>
    </location>
</feature>
<keyword evidence="2" id="KW-0677">Repeat</keyword>
<proteinExistence type="predicted"/>
<evidence type="ECO:0000259" key="3">
    <source>
        <dbReference type="PROSITE" id="PS50206"/>
    </source>
</evidence>
<dbReference type="PROSITE" id="PS50206">
    <property type="entry name" value="RHODANESE_3"/>
    <property type="match status" value="2"/>
</dbReference>
<sequence>MQNYVISAQWLREHLEDPQVVIVDCRFSLADAELGKKQYQNSHIPGARYLDLNLDLSSSIQTHGGRHPLPDSNTLAQKLAAMGINFQNTLVVAYDDSRFAFASRLWWLLRYFGHDRVAVLDGGFTQWVEAGYPVTQDLPIPKVGNFTPQVQVDWVVDIAGVKTRQHLAGVVLVDSREGDRYRGDQEPIDPIAGHIPGAVNYPWQDASNPNGYLQPIEDQRQRWRNLDASEEIIVYCGSGVTACVNLLSLELAGVRGAKLYAGSWSDWCSYQGLGIGDV</sequence>